<comment type="subunit">
    <text evidence="3">Homotetramer.</text>
</comment>
<reference evidence="4 5" key="1">
    <citation type="submission" date="2020-04" db="EMBL/GenBank/DDBJ databases">
        <title>Knoellia sp. isolate from air conditioner.</title>
        <authorList>
            <person name="Chea S."/>
            <person name="Kim D.-U."/>
        </authorList>
    </citation>
    <scope>NUCLEOTIDE SEQUENCE [LARGE SCALE GENOMIC DNA]</scope>
    <source>
        <strain evidence="4 5">DB2414S</strain>
    </source>
</reference>
<feature type="binding site" evidence="3">
    <location>
        <position position="193"/>
    </location>
    <ligand>
        <name>substrate</name>
    </ligand>
</feature>
<evidence type="ECO:0000313" key="4">
    <source>
        <dbReference type="EMBL" id="NNM46546.1"/>
    </source>
</evidence>
<feature type="region of interest" description="RU A" evidence="3">
    <location>
        <begin position="1"/>
        <end position="102"/>
    </location>
</feature>
<comment type="domain">
    <text evidence="3">The monomer structure is formed from three repeating units (RUs) that share the same structure as one another. The monomer and the active site possess nearly threefold rotational symmetry, to the extent that the active site possesses three potential Ser-Lys catalytic dyads, but one of the 3 active site surfaces varies in composition suggesting it is involved in confering substrate specificity.</text>
</comment>
<dbReference type="GO" id="GO:0047694">
    <property type="term" value="F:barbiturase activity"/>
    <property type="evidence" value="ECO:0007669"/>
    <property type="project" value="UniProtKB-UniRule"/>
</dbReference>
<evidence type="ECO:0000313" key="5">
    <source>
        <dbReference type="Proteomes" id="UP000588586"/>
    </source>
</evidence>
<evidence type="ECO:0000256" key="1">
    <source>
        <dbReference type="ARBA" id="ARBA00010947"/>
    </source>
</evidence>
<dbReference type="Gene3D" id="3.30.1330.180">
    <property type="entry name" value="Cyanuric acid hydrolase/Barbiturase, RU B"/>
    <property type="match status" value="1"/>
</dbReference>
<feature type="binding site" evidence="3">
    <location>
        <position position="349"/>
    </location>
    <ligand>
        <name>Mg(2+)</name>
        <dbReference type="ChEBI" id="CHEBI:18420"/>
        <note>structural</note>
    </ligand>
</feature>
<dbReference type="Gene3D" id="3.30.1330.160">
    <property type="entry name" value="Cyanuric acid hydrolase/Barbituras, RU C"/>
    <property type="match status" value="1"/>
</dbReference>
<dbReference type="EC" id="3.5.2.1" evidence="3"/>
<dbReference type="HAMAP" id="MF_01989">
    <property type="entry name" value="Cyc_amidohydrol"/>
    <property type="match status" value="1"/>
</dbReference>
<name>A0A849H9Y8_9MICO</name>
<comment type="catalytic activity">
    <reaction evidence="3">
        <text>barbiturate + H2O = 3-oxo-3-ureidopropanoate</text>
        <dbReference type="Rhea" id="RHEA:18653"/>
        <dbReference type="ChEBI" id="CHEBI:15377"/>
        <dbReference type="ChEBI" id="CHEBI:58775"/>
        <dbReference type="ChEBI" id="CHEBI:77938"/>
        <dbReference type="EC" id="3.5.2.1"/>
    </reaction>
</comment>
<keyword evidence="2 3" id="KW-0378">Hydrolase</keyword>
<keyword evidence="5" id="KW-1185">Reference proteome</keyword>
<feature type="binding site" evidence="3">
    <location>
        <begin position="82"/>
        <end position="83"/>
    </location>
    <ligand>
        <name>substrate</name>
    </ligand>
</feature>
<comment type="caution">
    <text evidence="4">The sequence shown here is derived from an EMBL/GenBank/DDBJ whole genome shotgun (WGS) entry which is preliminary data.</text>
</comment>
<feature type="binding site" evidence="3">
    <location>
        <position position="353"/>
    </location>
    <ligand>
        <name>Mg(2+)</name>
        <dbReference type="ChEBI" id="CHEBI:18420"/>
        <note>structural</note>
    </ligand>
</feature>
<dbReference type="UniPathway" id="UPA00582">
    <property type="reaction ID" value="UER00644"/>
</dbReference>
<dbReference type="AlphaFoldDB" id="A0A849H9Y8"/>
<organism evidence="4 5">
    <name type="scientific">Knoellia koreensis</name>
    <dbReference type="NCBI Taxonomy" id="2730921"/>
    <lineage>
        <taxon>Bacteria</taxon>
        <taxon>Bacillati</taxon>
        <taxon>Actinomycetota</taxon>
        <taxon>Actinomycetes</taxon>
        <taxon>Micrococcales</taxon>
        <taxon>Intrasporangiaceae</taxon>
        <taxon>Knoellia</taxon>
    </lineage>
</organism>
<comment type="function">
    <text evidence="3">Responsible for the hydrolysis of barbituric acid (2,4,6-trihydroxy-1,3-pyrimidine), an intermediate in the oxidative catabolism of pyrimidines. Catalyzes the hydrolytic opening of the pyrimidine ring of barbituric acid to yield ureidomalonic acid.</text>
</comment>
<dbReference type="Proteomes" id="UP000588586">
    <property type="component" value="Unassembled WGS sequence"/>
</dbReference>
<feature type="binding site" evidence="3">
    <location>
        <position position="300"/>
    </location>
    <ligand>
        <name>Mg(2+)</name>
        <dbReference type="ChEBI" id="CHEBI:18420"/>
        <note>structural</note>
    </ligand>
</feature>
<feature type="binding site" evidence="3">
    <location>
        <position position="327"/>
    </location>
    <ligand>
        <name>substrate</name>
    </ligand>
</feature>
<keyword evidence="3" id="KW-0460">Magnesium</keyword>
<dbReference type="GO" id="GO:0046872">
    <property type="term" value="F:metal ion binding"/>
    <property type="evidence" value="ECO:0007669"/>
    <property type="project" value="UniProtKB-UniRule"/>
</dbReference>
<dbReference type="InterPro" id="IPR043006">
    <property type="entry name" value="AtzD/Barbiturase_RUB"/>
</dbReference>
<evidence type="ECO:0000256" key="2">
    <source>
        <dbReference type="ARBA" id="ARBA00022801"/>
    </source>
</evidence>
<feature type="site" description="Important for substrate specificity" evidence="3">
    <location>
        <position position="323"/>
    </location>
</feature>
<sequence>MPDAIEVRKVPLHSVTDASELAKLIDDGVIDADRVIAVIGKTEGNGGVNDYTRIIADRAFREVLVAKGADAAKVKEVPIVWSGGTDGVISPHATIFATVPPEKAEQTDEPRLTVGFAMSEVLLPEDIGRTAMVTKVADAVKVAMERAGITDPADVHYVQTKTPLLTIDTIRDAKSRGHDVFTEDTLASMDVSNGGTALGIAVALGEIEMPRDEDVLRDRTLYSSVASCSSGVELDRAQVVVVGNARGVGGRYRIGHSVMRDALDADGIWAAIKDAGLDLPERPHTSDLQGRLVNVFLKCEASQDGAVRGRRNAMLDDSDVHWHRQIKAAVGGVTASVTGDPAVFVSVSAAHQGPDGGGPVAAIIDLGTGEPTGYRAPQLD</sequence>
<feature type="binding site" evidence="3">
    <location>
        <begin position="229"/>
        <end position="230"/>
    </location>
    <ligand>
        <name>substrate</name>
    </ligand>
</feature>
<dbReference type="InterPro" id="IPR014086">
    <property type="entry name" value="AtzD/Barbiturase"/>
</dbReference>
<dbReference type="InterPro" id="IPR043007">
    <property type="entry name" value="AtzD/Barbiturase_RUC"/>
</dbReference>
<evidence type="ECO:0000256" key="3">
    <source>
        <dbReference type="HAMAP-Rule" id="MF_01989"/>
    </source>
</evidence>
<dbReference type="Gene3D" id="3.30.1330.170">
    <property type="entry name" value="Cyanuric acid hydrolase/Barbiturase, RU A"/>
    <property type="match status" value="1"/>
</dbReference>
<dbReference type="Pfam" id="PF09663">
    <property type="entry name" value="Amido_AtzD_TrzD"/>
    <property type="match status" value="1"/>
</dbReference>
<comment type="caution">
    <text evidence="3">Lacks conserved residue(s) required for the propagation of feature annotation.</text>
</comment>
<comment type="similarity">
    <text evidence="1 3">Belongs to the cyclic amide hydrolase (CyAH) family.</text>
</comment>
<keyword evidence="3" id="KW-0479">Metal-binding</keyword>
<dbReference type="RefSeq" id="WP_171243640.1">
    <property type="nucleotide sequence ID" value="NZ_JABEPQ010000002.1"/>
</dbReference>
<protein>
    <recommendedName>
        <fullName evidence="3">Barbiturase</fullName>
        <ecNumber evidence="3">3.5.2.1</ecNumber>
    </recommendedName>
    <alternativeName>
        <fullName evidence="3">Barbituric acid hydrolase</fullName>
        <shortName evidence="3">BAH</shortName>
    </alternativeName>
</protein>
<feature type="binding site" evidence="3">
    <location>
        <position position="53"/>
    </location>
    <ligand>
        <name>substrate</name>
    </ligand>
</feature>
<proteinExistence type="inferred from homology"/>
<feature type="binding site" evidence="3">
    <location>
        <position position="354"/>
    </location>
    <ligand>
        <name>Mg(2+)</name>
        <dbReference type="ChEBI" id="CHEBI:18420"/>
        <note>structural</note>
    </ligand>
</feature>
<feature type="binding site" evidence="3">
    <location>
        <position position="352"/>
    </location>
    <ligand>
        <name>Mg(2+)</name>
        <dbReference type="ChEBI" id="CHEBI:18420"/>
        <note>structural</note>
    </ligand>
</feature>
<comment type="pathway">
    <text evidence="3">Pyrimidine metabolism; uracil degradation via oxidative pathway; malonate and urea from uracil: step 2/3.</text>
</comment>
<feature type="region of interest" description="RU C" evidence="3">
    <location>
        <begin position="252"/>
        <end position="380"/>
    </location>
</feature>
<comment type="activity regulation">
    <text evidence="3">Inhibited by cyanuric acid.</text>
</comment>
<accession>A0A849H9Y8</accession>
<gene>
    <name evidence="4" type="ORF">HJG52_11075</name>
</gene>
<dbReference type="InterPro" id="IPR043008">
    <property type="entry name" value="AtzD/Barbiturase_RUA"/>
</dbReference>
<dbReference type="NCBIfam" id="TIGR02714">
    <property type="entry name" value="amido_AtzD_TrzD"/>
    <property type="match status" value="1"/>
</dbReference>
<feature type="active site" evidence="3">
    <location>
        <position position="161"/>
    </location>
</feature>
<dbReference type="GO" id="GO:0006212">
    <property type="term" value="P:uracil catabolic process"/>
    <property type="evidence" value="ECO:0007669"/>
    <property type="project" value="UniProtKB-UniRule"/>
</dbReference>
<dbReference type="EMBL" id="JABEPQ010000002">
    <property type="protein sequence ID" value="NNM46546.1"/>
    <property type="molecule type" value="Genomic_DNA"/>
</dbReference>
<feature type="binding site" evidence="3">
    <location>
        <begin position="346"/>
        <end position="347"/>
    </location>
    <ligand>
        <name>substrate</name>
    </ligand>
</feature>
<feature type="binding site" evidence="3">
    <location>
        <position position="357"/>
    </location>
    <ligand>
        <name>Mg(2+)</name>
        <dbReference type="ChEBI" id="CHEBI:18420"/>
        <note>structural</note>
    </ligand>
</feature>
<feature type="active site" description="Nucleophile" evidence="3">
    <location>
        <position position="229"/>
    </location>
</feature>